<protein>
    <submittedName>
        <fullName evidence="2">Uncharacterized protein</fullName>
    </submittedName>
</protein>
<accession>A0A0B1TQ81</accession>
<evidence type="ECO:0000256" key="1">
    <source>
        <dbReference type="SAM" id="Coils"/>
    </source>
</evidence>
<sequence length="117" mass="13930">MKKATVSLINFRCQQKERERVVSTRREASLYLPPFRHVALKKELDEKKTELEDLLTEGKRLSDHSGKQAREIRRLKNELTELEKVKQERKRLKDEKLRAEETIELQKEEITSLKGMI</sequence>
<keyword evidence="1" id="KW-0175">Coiled coil</keyword>
<evidence type="ECO:0000313" key="3">
    <source>
        <dbReference type="Proteomes" id="UP000053660"/>
    </source>
</evidence>
<dbReference type="OrthoDB" id="74178at2759"/>
<organism evidence="2 3">
    <name type="scientific">Oesophagostomum dentatum</name>
    <name type="common">Nodular worm</name>
    <dbReference type="NCBI Taxonomy" id="61180"/>
    <lineage>
        <taxon>Eukaryota</taxon>
        <taxon>Metazoa</taxon>
        <taxon>Ecdysozoa</taxon>
        <taxon>Nematoda</taxon>
        <taxon>Chromadorea</taxon>
        <taxon>Rhabditida</taxon>
        <taxon>Rhabditina</taxon>
        <taxon>Rhabditomorpha</taxon>
        <taxon>Strongyloidea</taxon>
        <taxon>Strongylidae</taxon>
        <taxon>Oesophagostomum</taxon>
    </lineage>
</organism>
<name>A0A0B1TQ81_OESDE</name>
<keyword evidence="3" id="KW-1185">Reference proteome</keyword>
<dbReference type="AlphaFoldDB" id="A0A0B1TQ81"/>
<dbReference type="EMBL" id="KN549210">
    <property type="protein sequence ID" value="KHJ99663.1"/>
    <property type="molecule type" value="Genomic_DNA"/>
</dbReference>
<reference evidence="2 3" key="1">
    <citation type="submission" date="2014-03" db="EMBL/GenBank/DDBJ databases">
        <title>Draft genome of the hookworm Oesophagostomum dentatum.</title>
        <authorList>
            <person name="Mitreva M."/>
        </authorList>
    </citation>
    <scope>NUCLEOTIDE SEQUENCE [LARGE SCALE GENOMIC DNA]</scope>
    <source>
        <strain evidence="2 3">OD-Hann</strain>
    </source>
</reference>
<feature type="coiled-coil region" evidence="1">
    <location>
        <begin position="37"/>
        <end position="109"/>
    </location>
</feature>
<evidence type="ECO:0000313" key="2">
    <source>
        <dbReference type="EMBL" id="KHJ99663.1"/>
    </source>
</evidence>
<dbReference type="Proteomes" id="UP000053660">
    <property type="component" value="Unassembled WGS sequence"/>
</dbReference>
<proteinExistence type="predicted"/>
<gene>
    <name evidence="2" type="ORF">OESDEN_00345</name>
</gene>